<dbReference type="Pfam" id="PF01388">
    <property type="entry name" value="ARID"/>
    <property type="match status" value="1"/>
</dbReference>
<dbReference type="SUPFAM" id="SSF63748">
    <property type="entry name" value="Tudor/PWWP/MBT"/>
    <property type="match status" value="1"/>
</dbReference>
<name>A0AAW1P8I6_9CHLO</name>
<organism evidence="7 8">
    <name type="scientific">[Myrmecia] bisecta</name>
    <dbReference type="NCBI Taxonomy" id="41462"/>
    <lineage>
        <taxon>Eukaryota</taxon>
        <taxon>Viridiplantae</taxon>
        <taxon>Chlorophyta</taxon>
        <taxon>core chlorophytes</taxon>
        <taxon>Trebouxiophyceae</taxon>
        <taxon>Trebouxiales</taxon>
        <taxon>Trebouxiaceae</taxon>
        <taxon>Myrmecia</taxon>
    </lineage>
</organism>
<reference evidence="7 8" key="1">
    <citation type="journal article" date="2024" name="Nat. Commun.">
        <title>Phylogenomics reveals the evolutionary origins of lichenization in chlorophyte algae.</title>
        <authorList>
            <person name="Puginier C."/>
            <person name="Libourel C."/>
            <person name="Otte J."/>
            <person name="Skaloud P."/>
            <person name="Haon M."/>
            <person name="Grisel S."/>
            <person name="Petersen M."/>
            <person name="Berrin J.G."/>
            <person name="Delaux P.M."/>
            <person name="Dal Grande F."/>
            <person name="Keller J."/>
        </authorList>
    </citation>
    <scope>NUCLEOTIDE SEQUENCE [LARGE SCALE GENOMIC DNA]</scope>
    <source>
        <strain evidence="7 8">SAG 2043</strain>
    </source>
</reference>
<dbReference type="InterPro" id="IPR001606">
    <property type="entry name" value="ARID_dom"/>
</dbReference>
<feature type="compositionally biased region" description="Pro residues" evidence="5">
    <location>
        <begin position="122"/>
        <end position="132"/>
    </location>
</feature>
<sequence length="424" mass="45805">MADVFELWEAVMKVGGFEEANKVKGSWARIGRRFNPPPSMTTLSHRTKQLYAEHLLDFEKAVQRGESDVALPAVEPYIPSAAAHAAAGRPAGNHTQRKTGGTSPRLVVAGSAPPAGEGGPSEPRPWVAPRPAEPAADKKRKLPTADNMHKAQGKAKQVKKPKKAPTGSELLGMRVEVLWPDEGTWFPGTVASYDREKGVHLVHYDDGDVQEEDLRKEQWHLLPDQTPPGFLLAPATLPDAPDAAALANGEPRQLAGTSQAAAAGRQAQIETPKLTEQPHPLTAHQPLFHLAPGPAHAPAAAHAEAEEPDEAPAAAEDPALTEAAAQRLVTEGDGYQVFRSEAGGGYEIFARAHGLLQEEIRVKCWEEGRLLILGTPRNKESAALWRQQELRFDIPLPSRVEPRSAHALLTLHGQLYIQLAQAAD</sequence>
<evidence type="ECO:0000313" key="7">
    <source>
        <dbReference type="EMBL" id="KAK9805172.1"/>
    </source>
</evidence>
<protein>
    <recommendedName>
        <fullName evidence="6">ARID domain-containing protein</fullName>
    </recommendedName>
</protein>
<evidence type="ECO:0000256" key="2">
    <source>
        <dbReference type="ARBA" id="ARBA00023125"/>
    </source>
</evidence>
<evidence type="ECO:0000313" key="8">
    <source>
        <dbReference type="Proteomes" id="UP001489004"/>
    </source>
</evidence>
<keyword evidence="2" id="KW-0238">DNA-binding</keyword>
<proteinExistence type="predicted"/>
<dbReference type="InterPro" id="IPR036431">
    <property type="entry name" value="ARID_dom_sf"/>
</dbReference>
<dbReference type="InterPro" id="IPR045147">
    <property type="entry name" value="ARI3A/B/C"/>
</dbReference>
<dbReference type="GO" id="GO:0005634">
    <property type="term" value="C:nucleus"/>
    <property type="evidence" value="ECO:0007669"/>
    <property type="project" value="TreeGrafter"/>
</dbReference>
<dbReference type="Proteomes" id="UP001489004">
    <property type="component" value="Unassembled WGS sequence"/>
</dbReference>
<dbReference type="AlphaFoldDB" id="A0AAW1P8I6"/>
<dbReference type="CDD" id="cd16100">
    <property type="entry name" value="ARID"/>
    <property type="match status" value="1"/>
</dbReference>
<keyword evidence="1" id="KW-0805">Transcription regulation</keyword>
<keyword evidence="4" id="KW-0539">Nucleus</keyword>
<feature type="compositionally biased region" description="Low complexity" evidence="5">
    <location>
        <begin position="290"/>
        <end position="302"/>
    </location>
</feature>
<feature type="region of interest" description="Disordered" evidence="5">
    <location>
        <begin position="284"/>
        <end position="317"/>
    </location>
</feature>
<evidence type="ECO:0000256" key="5">
    <source>
        <dbReference type="SAM" id="MobiDB-lite"/>
    </source>
</evidence>
<dbReference type="GO" id="GO:0006357">
    <property type="term" value="P:regulation of transcription by RNA polymerase II"/>
    <property type="evidence" value="ECO:0007669"/>
    <property type="project" value="InterPro"/>
</dbReference>
<dbReference type="EMBL" id="JALJOR010000016">
    <property type="protein sequence ID" value="KAK9805172.1"/>
    <property type="molecule type" value="Genomic_DNA"/>
</dbReference>
<dbReference type="Gene3D" id="2.30.30.140">
    <property type="match status" value="1"/>
</dbReference>
<dbReference type="PROSITE" id="PS51011">
    <property type="entry name" value="ARID"/>
    <property type="match status" value="1"/>
</dbReference>
<dbReference type="CDD" id="cd20404">
    <property type="entry name" value="Tudor_Agenet_AtEML-like"/>
    <property type="match status" value="1"/>
</dbReference>
<evidence type="ECO:0000259" key="6">
    <source>
        <dbReference type="PROSITE" id="PS51011"/>
    </source>
</evidence>
<feature type="region of interest" description="Disordered" evidence="5">
    <location>
        <begin position="85"/>
        <end position="167"/>
    </location>
</feature>
<dbReference type="Gene3D" id="1.10.150.60">
    <property type="entry name" value="ARID DNA-binding domain"/>
    <property type="match status" value="1"/>
</dbReference>
<feature type="domain" description="ARID" evidence="6">
    <location>
        <begin position="1"/>
        <end position="63"/>
    </location>
</feature>
<dbReference type="InterPro" id="IPR047365">
    <property type="entry name" value="Tudor_AtPTM-like"/>
</dbReference>
<evidence type="ECO:0000256" key="4">
    <source>
        <dbReference type="ARBA" id="ARBA00023242"/>
    </source>
</evidence>
<dbReference type="InterPro" id="IPR002999">
    <property type="entry name" value="Tudor"/>
</dbReference>
<gene>
    <name evidence="7" type="ORF">WJX72_003387</name>
</gene>
<dbReference type="PANTHER" id="PTHR15348">
    <property type="entry name" value="AT-RICH INTERACTIVE DOMAIN-CONTAINING PROTEIN ARID DOMAIN- CONTAINING PROTEIN DEAD RINGER PROTEIN B-CELL REGULATOR OF IGH TRANSCRIPTION BRIGHT"/>
    <property type="match status" value="1"/>
</dbReference>
<accession>A0AAW1P8I6</accession>
<keyword evidence="8" id="KW-1185">Reference proteome</keyword>
<evidence type="ECO:0000256" key="1">
    <source>
        <dbReference type="ARBA" id="ARBA00023015"/>
    </source>
</evidence>
<dbReference type="PANTHER" id="PTHR15348:SF0">
    <property type="entry name" value="PROTEIN DEAD RINGER"/>
    <property type="match status" value="1"/>
</dbReference>
<dbReference type="SMART" id="SM00333">
    <property type="entry name" value="TUDOR"/>
    <property type="match status" value="1"/>
</dbReference>
<dbReference type="Pfam" id="PF21743">
    <property type="entry name" value="PTM_DIR17_Tudor"/>
    <property type="match status" value="1"/>
</dbReference>
<evidence type="ECO:0000256" key="3">
    <source>
        <dbReference type="ARBA" id="ARBA00023163"/>
    </source>
</evidence>
<comment type="caution">
    <text evidence="7">The sequence shown here is derived from an EMBL/GenBank/DDBJ whole genome shotgun (WGS) entry which is preliminary data.</text>
</comment>
<dbReference type="GO" id="GO:0003677">
    <property type="term" value="F:DNA binding"/>
    <property type="evidence" value="ECO:0007669"/>
    <property type="project" value="UniProtKB-KW"/>
</dbReference>
<feature type="compositionally biased region" description="Basic residues" evidence="5">
    <location>
        <begin position="151"/>
        <end position="163"/>
    </location>
</feature>
<keyword evidence="3" id="KW-0804">Transcription</keyword>
<dbReference type="SUPFAM" id="SSF46774">
    <property type="entry name" value="ARID-like"/>
    <property type="match status" value="1"/>
</dbReference>